<dbReference type="GO" id="GO:0019005">
    <property type="term" value="C:SCF ubiquitin ligase complex"/>
    <property type="evidence" value="ECO:0007669"/>
    <property type="project" value="TreeGrafter"/>
</dbReference>
<evidence type="ECO:0000259" key="2">
    <source>
        <dbReference type="PROSITE" id="PS50181"/>
    </source>
</evidence>
<name>A0A1X2I1A1_9FUNG</name>
<dbReference type="Proteomes" id="UP000193560">
    <property type="component" value="Unassembled WGS sequence"/>
</dbReference>
<keyword evidence="4" id="KW-1185">Reference proteome</keyword>
<dbReference type="Pfam" id="PF12937">
    <property type="entry name" value="F-box-like"/>
    <property type="match status" value="1"/>
</dbReference>
<dbReference type="PROSITE" id="PS50181">
    <property type="entry name" value="FBOX"/>
    <property type="match status" value="1"/>
</dbReference>
<comment type="caution">
    <text evidence="3">The sequence shown here is derived from an EMBL/GenBank/DDBJ whole genome shotgun (WGS) entry which is preliminary data.</text>
</comment>
<dbReference type="PANTHER" id="PTHR13318">
    <property type="entry name" value="PARTNER OF PAIRED, ISOFORM B-RELATED"/>
    <property type="match status" value="1"/>
</dbReference>
<dbReference type="OrthoDB" id="10044893at2759"/>
<reference evidence="3 4" key="1">
    <citation type="submission" date="2016-07" db="EMBL/GenBank/DDBJ databases">
        <title>Pervasive Adenine N6-methylation of Active Genes in Fungi.</title>
        <authorList>
            <consortium name="DOE Joint Genome Institute"/>
            <person name="Mondo S.J."/>
            <person name="Dannebaum R.O."/>
            <person name="Kuo R.C."/>
            <person name="Labutti K."/>
            <person name="Haridas S."/>
            <person name="Kuo A."/>
            <person name="Salamov A."/>
            <person name="Ahrendt S.R."/>
            <person name="Lipzen A."/>
            <person name="Sullivan W."/>
            <person name="Andreopoulos W.B."/>
            <person name="Clum A."/>
            <person name="Lindquist E."/>
            <person name="Daum C."/>
            <person name="Ramamoorthy G.K."/>
            <person name="Gryganskyi A."/>
            <person name="Culley D."/>
            <person name="Magnuson J.K."/>
            <person name="James T.Y."/>
            <person name="O'Malley M.A."/>
            <person name="Stajich J.E."/>
            <person name="Spatafora J.W."/>
            <person name="Visel A."/>
            <person name="Grigoriev I.V."/>
        </authorList>
    </citation>
    <scope>NUCLEOTIDE SEQUENCE [LARGE SCALE GENOMIC DNA]</scope>
    <source>
        <strain evidence="3 4">NRRL 1336</strain>
    </source>
</reference>
<feature type="region of interest" description="Disordered" evidence="1">
    <location>
        <begin position="414"/>
        <end position="464"/>
    </location>
</feature>
<accession>A0A1X2I1A1</accession>
<dbReference type="GO" id="GO:0031146">
    <property type="term" value="P:SCF-dependent proteasomal ubiquitin-dependent protein catabolic process"/>
    <property type="evidence" value="ECO:0007669"/>
    <property type="project" value="TreeGrafter"/>
</dbReference>
<dbReference type="InterPro" id="IPR001810">
    <property type="entry name" value="F-box_dom"/>
</dbReference>
<protein>
    <recommendedName>
        <fullName evidence="2">F-box domain-containing protein</fullName>
    </recommendedName>
</protein>
<sequence length="464" mass="52227">MNKLDDLPTEILSLVLQYIDIRDQTNCTLVNKQFHTLTNPLIWRCLILDPPISDKVTTTILHSTSPALGRHVRCLLYFVPFDSQAFLSLLECLPLLEILNVPGFTRRNIEDDVMQHIPRFCPQLKVLFLNKVDIGQRTLTSLAHHCHQLNLISFSKGCSLPANTFAMLGTSCPFLHDIYVELDAMDGINDDDDNNEDTANAAALDLTRCHRLRRLSLTKVPTYFARHLLTLAAAPAPASTTGPVWPQLVTLALHADVDDSHVIPFIQTHPILKTLELKQATTLTDATLDAIATGLPEITKVGFKYSCNLTDHGIHRLVRRCPPSLMLVGIKGCRIKPTLFANILGKDYSYRMKTYSTHYSFLTYLHTLDPLVLNNIRQLDDSTAAAVSAASAAATSAPLNNEQPLLLQVNNEDENGRRSHNQHQHHHHDDEWGEHDDFDLEDELEDPNDVDEYYDDDSESDFSW</sequence>
<dbReference type="InterPro" id="IPR032675">
    <property type="entry name" value="LRR_dom_sf"/>
</dbReference>
<evidence type="ECO:0000256" key="1">
    <source>
        <dbReference type="SAM" id="MobiDB-lite"/>
    </source>
</evidence>
<evidence type="ECO:0000313" key="4">
    <source>
        <dbReference type="Proteomes" id="UP000193560"/>
    </source>
</evidence>
<dbReference type="STRING" id="90262.A0A1X2I1A1"/>
<dbReference type="SUPFAM" id="SSF52047">
    <property type="entry name" value="RNI-like"/>
    <property type="match status" value="1"/>
</dbReference>
<proteinExistence type="predicted"/>
<dbReference type="SUPFAM" id="SSF81383">
    <property type="entry name" value="F-box domain"/>
    <property type="match status" value="1"/>
</dbReference>
<dbReference type="InterPro" id="IPR036047">
    <property type="entry name" value="F-box-like_dom_sf"/>
</dbReference>
<dbReference type="Gene3D" id="3.80.10.10">
    <property type="entry name" value="Ribonuclease Inhibitor"/>
    <property type="match status" value="1"/>
</dbReference>
<evidence type="ECO:0000313" key="3">
    <source>
        <dbReference type="EMBL" id="ORZ07158.1"/>
    </source>
</evidence>
<dbReference type="EMBL" id="MCGE01000036">
    <property type="protein sequence ID" value="ORZ07158.1"/>
    <property type="molecule type" value="Genomic_DNA"/>
</dbReference>
<feature type="domain" description="F-box" evidence="2">
    <location>
        <begin position="1"/>
        <end position="46"/>
    </location>
</feature>
<organism evidence="3 4">
    <name type="scientific">Absidia repens</name>
    <dbReference type="NCBI Taxonomy" id="90262"/>
    <lineage>
        <taxon>Eukaryota</taxon>
        <taxon>Fungi</taxon>
        <taxon>Fungi incertae sedis</taxon>
        <taxon>Mucoromycota</taxon>
        <taxon>Mucoromycotina</taxon>
        <taxon>Mucoromycetes</taxon>
        <taxon>Mucorales</taxon>
        <taxon>Cunninghamellaceae</taxon>
        <taxon>Absidia</taxon>
    </lineage>
</organism>
<feature type="compositionally biased region" description="Acidic residues" evidence="1">
    <location>
        <begin position="431"/>
        <end position="464"/>
    </location>
</feature>
<gene>
    <name evidence="3" type="ORF">BCR42DRAFT_456142</name>
</gene>
<dbReference type="AlphaFoldDB" id="A0A1X2I1A1"/>